<evidence type="ECO:0000259" key="1">
    <source>
        <dbReference type="Pfam" id="PF14267"/>
    </source>
</evidence>
<organism evidence="2 3">
    <name type="scientific">Virgibacillus dokdonensis</name>
    <dbReference type="NCBI Taxonomy" id="302167"/>
    <lineage>
        <taxon>Bacteria</taxon>
        <taxon>Bacillati</taxon>
        <taxon>Bacillota</taxon>
        <taxon>Bacilli</taxon>
        <taxon>Bacillales</taxon>
        <taxon>Bacillaceae</taxon>
        <taxon>Virgibacillus</taxon>
    </lineage>
</organism>
<evidence type="ECO:0000313" key="3">
    <source>
        <dbReference type="Proteomes" id="UP000256488"/>
    </source>
</evidence>
<reference evidence="2 3" key="1">
    <citation type="submission" date="2017-05" db="EMBL/GenBank/DDBJ databases">
        <title>Virgibacillus sp. AK90 isolated from a saltern of Kakinada, India.</title>
        <authorList>
            <person name="Gupta V."/>
            <person name="Sidhu C."/>
            <person name="Korpole S."/>
            <person name="Pinnaka A.K."/>
        </authorList>
    </citation>
    <scope>NUCLEOTIDE SEQUENCE [LARGE SCALE GENOMIC DNA]</scope>
    <source>
        <strain evidence="2 3">AK90</strain>
    </source>
</reference>
<gene>
    <name evidence="2" type="ORF">CAI16_18815</name>
</gene>
<evidence type="ECO:0000313" key="2">
    <source>
        <dbReference type="EMBL" id="RFA32204.1"/>
    </source>
</evidence>
<dbReference type="InterPro" id="IPR025579">
    <property type="entry name" value="DUF4357"/>
</dbReference>
<dbReference type="AlphaFoldDB" id="A0A3E0WH28"/>
<proteinExistence type="predicted"/>
<feature type="domain" description="DUF4357" evidence="1">
    <location>
        <begin position="7"/>
        <end position="43"/>
    </location>
</feature>
<dbReference type="Proteomes" id="UP000256488">
    <property type="component" value="Unassembled WGS sequence"/>
</dbReference>
<sequence length="55" mass="6278">MIPRIQILKDDYIFSSPSAAAALVMVRNVNALTAWKLKNGNTLKEYDKLNKKQEK</sequence>
<comment type="caution">
    <text evidence="2">The sequence shown here is derived from an EMBL/GenBank/DDBJ whole genome shotgun (WGS) entry which is preliminary data.</text>
</comment>
<protein>
    <recommendedName>
        <fullName evidence="1">DUF4357 domain-containing protein</fullName>
    </recommendedName>
</protein>
<accession>A0A3E0WH28</accession>
<dbReference type="Pfam" id="PF14267">
    <property type="entry name" value="DUF4357"/>
    <property type="match status" value="1"/>
</dbReference>
<name>A0A3E0WH28_9BACI</name>
<dbReference type="EMBL" id="NFZX01000075">
    <property type="protein sequence ID" value="RFA32204.1"/>
    <property type="molecule type" value="Genomic_DNA"/>
</dbReference>